<sequence length="80" mass="9362">MGSSQQRLKPPNLLLIFNQHRLALGLRLFQPLVIQNRLEMLGHLFAVFHIRRLETENAQTLQDRWLARAGVVQHLITDLR</sequence>
<name>A0A2S4MAG0_9BURK</name>
<evidence type="ECO:0000313" key="2">
    <source>
        <dbReference type="Proteomes" id="UP000237381"/>
    </source>
</evidence>
<dbReference type="EMBL" id="PQGA01000006">
    <property type="protein sequence ID" value="POR51635.1"/>
    <property type="molecule type" value="Genomic_DNA"/>
</dbReference>
<dbReference type="Proteomes" id="UP000237381">
    <property type="component" value="Unassembled WGS sequence"/>
</dbReference>
<accession>A0A2S4MAG0</accession>
<evidence type="ECO:0000313" key="1">
    <source>
        <dbReference type="EMBL" id="POR51635.1"/>
    </source>
</evidence>
<comment type="caution">
    <text evidence="1">The sequence shown here is derived from an EMBL/GenBank/DDBJ whole genome shotgun (WGS) entry which is preliminary data.</text>
</comment>
<proteinExistence type="predicted"/>
<reference evidence="1 2" key="1">
    <citation type="submission" date="2018-01" db="EMBL/GenBank/DDBJ databases">
        <title>Genomic Encyclopedia of Type Strains, Phase III (KMG-III): the genomes of soil and plant-associated and newly described type strains.</title>
        <authorList>
            <person name="Whitman W."/>
        </authorList>
    </citation>
    <scope>NUCLEOTIDE SEQUENCE [LARGE SCALE GENOMIC DNA]</scope>
    <source>
        <strain evidence="1 2">JCM 18070</strain>
    </source>
</reference>
<protein>
    <submittedName>
        <fullName evidence="1">Uncharacterized protein</fullName>
    </submittedName>
</protein>
<gene>
    <name evidence="1" type="ORF">B0G62_106169</name>
</gene>
<dbReference type="AlphaFoldDB" id="A0A2S4MAG0"/>
<keyword evidence="2" id="KW-1185">Reference proteome</keyword>
<organism evidence="1 2">
    <name type="scientific">Paraburkholderia eburnea</name>
    <dbReference type="NCBI Taxonomy" id="1189126"/>
    <lineage>
        <taxon>Bacteria</taxon>
        <taxon>Pseudomonadati</taxon>
        <taxon>Pseudomonadota</taxon>
        <taxon>Betaproteobacteria</taxon>
        <taxon>Burkholderiales</taxon>
        <taxon>Burkholderiaceae</taxon>
        <taxon>Paraburkholderia</taxon>
    </lineage>
</organism>